<reference evidence="2 3" key="1">
    <citation type="journal article" date="2016" name="Nat. Commun.">
        <title>Thousands of microbial genomes shed light on interconnected biogeochemical processes in an aquifer system.</title>
        <authorList>
            <person name="Anantharaman K."/>
            <person name="Brown C.T."/>
            <person name="Hug L.A."/>
            <person name="Sharon I."/>
            <person name="Castelle C.J."/>
            <person name="Probst A.J."/>
            <person name="Thomas B.C."/>
            <person name="Singh A."/>
            <person name="Wilkins M.J."/>
            <person name="Karaoz U."/>
            <person name="Brodie E.L."/>
            <person name="Williams K.H."/>
            <person name="Hubbard S.S."/>
            <person name="Banfield J.F."/>
        </authorList>
    </citation>
    <scope>NUCLEOTIDE SEQUENCE [LARGE SCALE GENOMIC DNA]</scope>
    <source>
        <strain evidence="3">RIFCSPLOWO2_12_FULL_64_10</strain>
    </source>
</reference>
<proteinExistence type="predicted"/>
<organism evidence="2 3">
    <name type="scientific">Handelsmanbacteria sp. (strain RIFCSPLOWO2_12_FULL_64_10)</name>
    <dbReference type="NCBI Taxonomy" id="1817868"/>
    <lineage>
        <taxon>Bacteria</taxon>
        <taxon>Candidatus Handelsmaniibacteriota</taxon>
    </lineage>
</organism>
<dbReference type="PANTHER" id="PTHR12110:SF53">
    <property type="entry name" value="BLR5974 PROTEIN"/>
    <property type="match status" value="1"/>
</dbReference>
<dbReference type="InterPro" id="IPR036237">
    <property type="entry name" value="Xyl_isomerase-like_sf"/>
</dbReference>
<name>A0A1F6CQ93_HANXR</name>
<evidence type="ECO:0000259" key="1">
    <source>
        <dbReference type="Pfam" id="PF01261"/>
    </source>
</evidence>
<gene>
    <name evidence="2" type="ORF">A3F84_04725</name>
</gene>
<dbReference type="InterPro" id="IPR050312">
    <property type="entry name" value="IolE/XylAMocC-like"/>
</dbReference>
<protein>
    <recommendedName>
        <fullName evidence="1">Xylose isomerase-like TIM barrel domain-containing protein</fullName>
    </recommendedName>
</protein>
<dbReference type="EMBL" id="MFKF01000186">
    <property type="protein sequence ID" value="OGG51346.1"/>
    <property type="molecule type" value="Genomic_DNA"/>
</dbReference>
<dbReference type="Proteomes" id="UP000178606">
    <property type="component" value="Unassembled WGS sequence"/>
</dbReference>
<sequence>MSRLSISSWSLHRALGPRYRPAQGNPGLMVPDGPPGELNLLDLPARIAARGIRTLEVCHFHLPGLDEGYLADLRAALEGAGVELFGVLIDAGDITHPDPAARAQELEWVRSWVETAARCGATRARVIAGDAEVPAGNGEAVLGLSAEGLRGLARFGREWGVRVITENFRPLARRPEHLLKVLEMCEGEVGLCADFGNFKGETKYDDLAAILPRADSVHAKAHYPAAGEMDREDFVRCMDLARVAGFDGPYSLIFDGPGDEWGSLAEIQEVVASYVNE</sequence>
<dbReference type="PANTHER" id="PTHR12110">
    <property type="entry name" value="HYDROXYPYRUVATE ISOMERASE"/>
    <property type="match status" value="1"/>
</dbReference>
<accession>A0A1F6CQ93</accession>
<feature type="domain" description="Xylose isomerase-like TIM barrel" evidence="1">
    <location>
        <begin position="45"/>
        <end position="251"/>
    </location>
</feature>
<dbReference type="AlphaFoldDB" id="A0A1F6CQ93"/>
<dbReference type="InterPro" id="IPR013022">
    <property type="entry name" value="Xyl_isomerase-like_TIM-brl"/>
</dbReference>
<dbReference type="Gene3D" id="3.20.20.150">
    <property type="entry name" value="Divalent-metal-dependent TIM barrel enzymes"/>
    <property type="match status" value="1"/>
</dbReference>
<evidence type="ECO:0000313" key="3">
    <source>
        <dbReference type="Proteomes" id="UP000178606"/>
    </source>
</evidence>
<dbReference type="Pfam" id="PF01261">
    <property type="entry name" value="AP_endonuc_2"/>
    <property type="match status" value="1"/>
</dbReference>
<evidence type="ECO:0000313" key="2">
    <source>
        <dbReference type="EMBL" id="OGG51346.1"/>
    </source>
</evidence>
<dbReference type="SUPFAM" id="SSF51658">
    <property type="entry name" value="Xylose isomerase-like"/>
    <property type="match status" value="1"/>
</dbReference>
<comment type="caution">
    <text evidence="2">The sequence shown here is derived from an EMBL/GenBank/DDBJ whole genome shotgun (WGS) entry which is preliminary data.</text>
</comment>